<dbReference type="PANTHER" id="PTHR30026">
    <property type="entry name" value="OUTER MEMBRANE PROTEIN TOLC"/>
    <property type="match status" value="1"/>
</dbReference>
<dbReference type="PANTHER" id="PTHR30026:SF22">
    <property type="entry name" value="OUTER MEMBRANE EFFLUX PROTEIN"/>
    <property type="match status" value="1"/>
</dbReference>
<evidence type="ECO:0000313" key="10">
    <source>
        <dbReference type="Proteomes" id="UP000254259"/>
    </source>
</evidence>
<dbReference type="Pfam" id="PF02321">
    <property type="entry name" value="OEP"/>
    <property type="match status" value="2"/>
</dbReference>
<dbReference type="GO" id="GO:0015288">
    <property type="term" value="F:porin activity"/>
    <property type="evidence" value="ECO:0007669"/>
    <property type="project" value="TreeGrafter"/>
</dbReference>
<keyword evidence="6" id="KW-0472">Membrane</keyword>
<accession>A0A9Q7UUM3</accession>
<name>A0A9Q7UUM3_9BURK</name>
<dbReference type="InterPro" id="IPR051906">
    <property type="entry name" value="TolC-like"/>
</dbReference>
<keyword evidence="7" id="KW-0998">Cell outer membrane</keyword>
<evidence type="ECO:0000256" key="6">
    <source>
        <dbReference type="ARBA" id="ARBA00023136"/>
    </source>
</evidence>
<keyword evidence="8" id="KW-0175">Coiled coil</keyword>
<dbReference type="Proteomes" id="UP000254259">
    <property type="component" value="Plasmid CBM2636_mp"/>
</dbReference>
<dbReference type="GO" id="GO:0009279">
    <property type="term" value="C:cell outer membrane"/>
    <property type="evidence" value="ECO:0007669"/>
    <property type="project" value="UniProtKB-SubCell"/>
</dbReference>
<evidence type="ECO:0000256" key="7">
    <source>
        <dbReference type="ARBA" id="ARBA00023237"/>
    </source>
</evidence>
<dbReference type="InterPro" id="IPR010130">
    <property type="entry name" value="T1SS_OMP_TolC"/>
</dbReference>
<evidence type="ECO:0000256" key="8">
    <source>
        <dbReference type="SAM" id="Coils"/>
    </source>
</evidence>
<comment type="subcellular location">
    <subcellularLocation>
        <location evidence="1">Cell outer membrane</location>
    </subcellularLocation>
</comment>
<comment type="similarity">
    <text evidence="2">Belongs to the outer membrane factor (OMF) (TC 1.B.17) family.</text>
</comment>
<keyword evidence="4" id="KW-1134">Transmembrane beta strand</keyword>
<evidence type="ECO:0000256" key="5">
    <source>
        <dbReference type="ARBA" id="ARBA00022692"/>
    </source>
</evidence>
<evidence type="ECO:0000256" key="1">
    <source>
        <dbReference type="ARBA" id="ARBA00004442"/>
    </source>
</evidence>
<geneLocation type="plasmid" evidence="10">
    <name>cbm2636_mp</name>
</geneLocation>
<dbReference type="AlphaFoldDB" id="A0A9Q7UUM3"/>
<protein>
    <submittedName>
        <fullName evidence="9">Type I secretion outer membrane protein, TolC/prtF family</fullName>
    </submittedName>
</protein>
<dbReference type="RefSeq" id="WP_115713080.1">
    <property type="nucleotide sequence ID" value="NZ_LT984814.1"/>
</dbReference>
<proteinExistence type="inferred from homology"/>
<feature type="coiled-coil region" evidence="8">
    <location>
        <begin position="326"/>
        <end position="353"/>
    </location>
</feature>
<evidence type="ECO:0000256" key="3">
    <source>
        <dbReference type="ARBA" id="ARBA00022448"/>
    </source>
</evidence>
<organism evidence="9 10">
    <name type="scientific">Cupriavidus taiwanensis</name>
    <dbReference type="NCBI Taxonomy" id="164546"/>
    <lineage>
        <taxon>Bacteria</taxon>
        <taxon>Pseudomonadati</taxon>
        <taxon>Pseudomonadota</taxon>
        <taxon>Betaproteobacteria</taxon>
        <taxon>Burkholderiales</taxon>
        <taxon>Burkholderiaceae</taxon>
        <taxon>Cupriavidus</taxon>
    </lineage>
</organism>
<dbReference type="GO" id="GO:0015562">
    <property type="term" value="F:efflux transmembrane transporter activity"/>
    <property type="evidence" value="ECO:0007669"/>
    <property type="project" value="InterPro"/>
</dbReference>
<dbReference type="GO" id="GO:1990281">
    <property type="term" value="C:efflux pump complex"/>
    <property type="evidence" value="ECO:0007669"/>
    <property type="project" value="TreeGrafter"/>
</dbReference>
<dbReference type="EMBL" id="LT984814">
    <property type="protein sequence ID" value="SPD67554.1"/>
    <property type="molecule type" value="Genomic_DNA"/>
</dbReference>
<keyword evidence="3" id="KW-0813">Transport</keyword>
<evidence type="ECO:0000256" key="4">
    <source>
        <dbReference type="ARBA" id="ARBA00022452"/>
    </source>
</evidence>
<dbReference type="InterPro" id="IPR003423">
    <property type="entry name" value="OMP_efflux"/>
</dbReference>
<dbReference type="SUPFAM" id="SSF56954">
    <property type="entry name" value="Outer membrane efflux proteins (OEP)"/>
    <property type="match status" value="1"/>
</dbReference>
<evidence type="ECO:0000313" key="9">
    <source>
        <dbReference type="EMBL" id="SPD67554.1"/>
    </source>
</evidence>
<evidence type="ECO:0000256" key="2">
    <source>
        <dbReference type="ARBA" id="ARBA00007613"/>
    </source>
</evidence>
<dbReference type="NCBIfam" id="TIGR01844">
    <property type="entry name" value="type_I_sec_TolC"/>
    <property type="match status" value="1"/>
</dbReference>
<reference evidence="9 10" key="1">
    <citation type="submission" date="2018-01" db="EMBL/GenBank/DDBJ databases">
        <authorList>
            <person name="Clerissi C."/>
        </authorList>
    </citation>
    <scope>NUCLEOTIDE SEQUENCE [LARGE SCALE GENOMIC DNA]</scope>
    <source>
        <strain evidence="9">Cupriavidus taiwanensis SWF 66322</strain>
        <plasmid evidence="10">cbm2636_mp</plasmid>
    </source>
</reference>
<dbReference type="Gene3D" id="1.20.1600.10">
    <property type="entry name" value="Outer membrane efflux proteins (OEP)"/>
    <property type="match status" value="1"/>
</dbReference>
<keyword evidence="5" id="KW-0812">Transmembrane</keyword>
<gene>
    <name evidence="9" type="primary">rtxC</name>
    <name evidence="9" type="ORF">CBM2636_MP20404</name>
</gene>
<sequence>MTTTWCRLAPVLPWLALGLGLALALALPRHAGGQALPQAVDLAVHSNPEVLAAGSRRLAADEGLKQARAGYLPRIDIGGATGRVRLDSQSSRVAGMSDASYGRHAADVTITQMLFDGFGVSSDVERQGARIDGAAYRVGASAEDIALRTVGVYVEVLRRQETVAIGIANLEAHQHIHDQIRLGADNGVLRRADLYQAESRLALAKASLRAEQGALQDAEAAFVRVVGTAPQRLSRPESLAAVLPATEREAQQVAGASHPALGAGQADIAEAEAARALARSALWPRLELEVGGARDRDRVLGTTDERRVMLRVRYNVFRGNADKARISEAGFQIQEAEQNLERLRRQVQENVSLAYNANRTAQDRLVSLQQYVQASDATRLSYGRQFRIGQRSLLDLLNAENEYFSARTAFVTGQYTELASQYRILAGMGLLLATLNVAPPGEALAQGGTRTGQR</sequence>
<keyword evidence="9" id="KW-0614">Plasmid</keyword>